<accession>A0A9P6GAS9</accession>
<proteinExistence type="predicted"/>
<protein>
    <submittedName>
        <fullName evidence="1">Uncharacterized protein</fullName>
    </submittedName>
</protein>
<keyword evidence="2" id="KW-1185">Reference proteome</keyword>
<comment type="caution">
    <text evidence="1">The sequence shown here is derived from an EMBL/GenBank/DDBJ whole genome shotgun (WGS) entry which is preliminary data.</text>
</comment>
<evidence type="ECO:0000313" key="1">
    <source>
        <dbReference type="EMBL" id="KAF9731883.1"/>
    </source>
</evidence>
<sequence>MLSRFHIVRPQTVVRAAAPRHPEGDERYQHQRRAQSVCGKGESSIRITPNETPISIPIPNHLPPSCFRCTQVNPRASDPRPHVPLHHLDARSVFRPRGGILGLNEYDGEREDVGTYLRYLVHGVESILDTTGPL</sequence>
<name>A0A9P6GAS9_9PLEO</name>
<evidence type="ECO:0000313" key="2">
    <source>
        <dbReference type="Proteomes" id="UP000756921"/>
    </source>
</evidence>
<gene>
    <name evidence="1" type="ORF">PMIN01_09812</name>
</gene>
<dbReference type="AlphaFoldDB" id="A0A9P6GAS9"/>
<dbReference type="EMBL" id="WJXW01000011">
    <property type="protein sequence ID" value="KAF9731883.1"/>
    <property type="molecule type" value="Genomic_DNA"/>
</dbReference>
<organism evidence="1 2">
    <name type="scientific">Paraphaeosphaeria minitans</name>
    <dbReference type="NCBI Taxonomy" id="565426"/>
    <lineage>
        <taxon>Eukaryota</taxon>
        <taxon>Fungi</taxon>
        <taxon>Dikarya</taxon>
        <taxon>Ascomycota</taxon>
        <taxon>Pezizomycotina</taxon>
        <taxon>Dothideomycetes</taxon>
        <taxon>Pleosporomycetidae</taxon>
        <taxon>Pleosporales</taxon>
        <taxon>Massarineae</taxon>
        <taxon>Didymosphaeriaceae</taxon>
        <taxon>Paraphaeosphaeria</taxon>
    </lineage>
</organism>
<dbReference type="Proteomes" id="UP000756921">
    <property type="component" value="Unassembled WGS sequence"/>
</dbReference>
<reference evidence="1" key="1">
    <citation type="journal article" date="2020" name="Mol. Plant Microbe Interact.">
        <title>Genome Sequence of the Biocontrol Agent Coniothyrium minitans strain Conio (IMI 134523).</title>
        <authorList>
            <person name="Patel D."/>
            <person name="Shittu T.A."/>
            <person name="Baroncelli R."/>
            <person name="Muthumeenakshi S."/>
            <person name="Osborne T.H."/>
            <person name="Janganan T.K."/>
            <person name="Sreenivasaprasad S."/>
        </authorList>
    </citation>
    <scope>NUCLEOTIDE SEQUENCE</scope>
    <source>
        <strain evidence="1">Conio</strain>
    </source>
</reference>